<reference evidence="1" key="1">
    <citation type="submission" date="2015-12" db="EMBL/GenBank/DDBJ databases">
        <title>Gene expression during late stages of embryo sac development: a critical building block for successful pollen-pistil interactions.</title>
        <authorList>
            <person name="Liu Y."/>
            <person name="Joly V."/>
            <person name="Sabar M."/>
            <person name="Matton D.P."/>
        </authorList>
    </citation>
    <scope>NUCLEOTIDE SEQUENCE</scope>
</reference>
<accession>A0A0V0IP49</accession>
<proteinExistence type="predicted"/>
<dbReference type="EMBL" id="GEDG01001105">
    <property type="protein sequence ID" value="JAP37281.1"/>
    <property type="molecule type" value="Transcribed_RNA"/>
</dbReference>
<evidence type="ECO:0000313" key="1">
    <source>
        <dbReference type="EMBL" id="JAP34382.1"/>
    </source>
</evidence>
<organism evidence="1">
    <name type="scientific">Solanum chacoense</name>
    <name type="common">Chaco potato</name>
    <dbReference type="NCBI Taxonomy" id="4108"/>
    <lineage>
        <taxon>Eukaryota</taxon>
        <taxon>Viridiplantae</taxon>
        <taxon>Streptophyta</taxon>
        <taxon>Embryophyta</taxon>
        <taxon>Tracheophyta</taxon>
        <taxon>Spermatophyta</taxon>
        <taxon>Magnoliopsida</taxon>
        <taxon>eudicotyledons</taxon>
        <taxon>Gunneridae</taxon>
        <taxon>Pentapetalae</taxon>
        <taxon>asterids</taxon>
        <taxon>lamiids</taxon>
        <taxon>Solanales</taxon>
        <taxon>Solanaceae</taxon>
        <taxon>Solanoideae</taxon>
        <taxon>Solaneae</taxon>
        <taxon>Solanum</taxon>
    </lineage>
</organism>
<name>A0A0V0IP49_SOLCH</name>
<dbReference type="AlphaFoldDB" id="A0A0V0IP49"/>
<protein>
    <submittedName>
        <fullName evidence="1">Putative ovule protein</fullName>
    </submittedName>
</protein>
<sequence length="88" mass="9991">MKQKCIQTLHATAQLLKSSRRLRNQESHSILTVANHQLKRNERPRGRMRQKCIKILCTPASKGLQKVRESSSILKVARVKAGDQLSTT</sequence>
<dbReference type="EMBL" id="GEDG01004035">
    <property type="protein sequence ID" value="JAP34382.1"/>
    <property type="molecule type" value="Transcribed_RNA"/>
</dbReference>